<feature type="compositionally biased region" description="Polar residues" evidence="7">
    <location>
        <begin position="258"/>
        <end position="278"/>
    </location>
</feature>
<evidence type="ECO:0000256" key="3">
    <source>
        <dbReference type="ARBA" id="ARBA00022753"/>
    </source>
</evidence>
<keyword evidence="9" id="KW-1185">Reference proteome</keyword>
<feature type="region of interest" description="Disordered" evidence="7">
    <location>
        <begin position="301"/>
        <end position="323"/>
    </location>
</feature>
<comment type="subcellular location">
    <subcellularLocation>
        <location evidence="1">Early endosome membrane</location>
        <topology evidence="1">Peripheral membrane protein</topology>
        <orientation evidence="1">Cytoplasmic side</orientation>
    </subcellularLocation>
</comment>
<feature type="region of interest" description="Disordered" evidence="7">
    <location>
        <begin position="912"/>
        <end position="966"/>
    </location>
</feature>
<dbReference type="GO" id="GO:1901981">
    <property type="term" value="F:phosphatidylinositol phosphate binding"/>
    <property type="evidence" value="ECO:0007669"/>
    <property type="project" value="TreeGrafter"/>
</dbReference>
<name>A0AAQ3PTH5_PASNO</name>
<accession>A0AAQ3PTH5</accession>
<feature type="compositionally biased region" description="Polar residues" evidence="7">
    <location>
        <begin position="625"/>
        <end position="641"/>
    </location>
</feature>
<dbReference type="GO" id="GO:0015031">
    <property type="term" value="P:protein transport"/>
    <property type="evidence" value="ECO:0007669"/>
    <property type="project" value="UniProtKB-KW"/>
</dbReference>
<protein>
    <submittedName>
        <fullName evidence="8">Uncharacterized protein</fullName>
    </submittedName>
</protein>
<evidence type="ECO:0000256" key="2">
    <source>
        <dbReference type="ARBA" id="ARBA00022448"/>
    </source>
</evidence>
<dbReference type="PANTHER" id="PTHR20939">
    <property type="entry name" value="SORTING NEXIN 20, 21"/>
    <property type="match status" value="1"/>
</dbReference>
<dbReference type="AlphaFoldDB" id="A0AAQ3PTH5"/>
<organism evidence="8 9">
    <name type="scientific">Paspalum notatum var. saurae</name>
    <dbReference type="NCBI Taxonomy" id="547442"/>
    <lineage>
        <taxon>Eukaryota</taxon>
        <taxon>Viridiplantae</taxon>
        <taxon>Streptophyta</taxon>
        <taxon>Embryophyta</taxon>
        <taxon>Tracheophyta</taxon>
        <taxon>Spermatophyta</taxon>
        <taxon>Magnoliopsida</taxon>
        <taxon>Liliopsida</taxon>
        <taxon>Poales</taxon>
        <taxon>Poaceae</taxon>
        <taxon>PACMAD clade</taxon>
        <taxon>Panicoideae</taxon>
        <taxon>Andropogonodae</taxon>
        <taxon>Paspaleae</taxon>
        <taxon>Paspalinae</taxon>
        <taxon>Paspalum</taxon>
    </lineage>
</organism>
<feature type="region of interest" description="Disordered" evidence="7">
    <location>
        <begin position="345"/>
        <end position="380"/>
    </location>
</feature>
<feature type="compositionally biased region" description="Basic and acidic residues" evidence="7">
    <location>
        <begin position="563"/>
        <end position="591"/>
    </location>
</feature>
<reference evidence="8 9" key="1">
    <citation type="submission" date="2024-02" db="EMBL/GenBank/DDBJ databases">
        <title>High-quality chromosome-scale genome assembly of Pensacola bahiagrass (Paspalum notatum Flugge var. saurae).</title>
        <authorList>
            <person name="Vega J.M."/>
            <person name="Podio M."/>
            <person name="Orjuela J."/>
            <person name="Siena L.A."/>
            <person name="Pessino S.C."/>
            <person name="Combes M.C."/>
            <person name="Mariac C."/>
            <person name="Albertini E."/>
            <person name="Pupilli F."/>
            <person name="Ortiz J.P.A."/>
            <person name="Leblanc O."/>
        </authorList>
    </citation>
    <scope>NUCLEOTIDE SEQUENCE [LARGE SCALE GENOMIC DNA]</scope>
    <source>
        <strain evidence="8">R1</strain>
        <tissue evidence="8">Leaf</tissue>
    </source>
</reference>
<evidence type="ECO:0000256" key="7">
    <source>
        <dbReference type="SAM" id="MobiDB-lite"/>
    </source>
</evidence>
<evidence type="ECO:0000256" key="6">
    <source>
        <dbReference type="ARBA" id="ARBA00023136"/>
    </source>
</evidence>
<sequence>MTNDKGGLFNSRSTEIPSSARTFAPVDESQHQNFLTLDLQSPSHQDGKNNNYSSLVKEEKVDQGLSGFSSAEPHNIVHVASEINACNSNVGRLPNLDLNVPPDPADSVEGLPTMHESGSGLYHRTIQHQNAQVTPAAPISTIRSGPSQNIDSTLNMSNTYGLSLKRGPADVTLDLQLKPPARPELGINWKGLAPAPELSLSLFGKPVDEPKSLGPPNALFDSQTDGSSKKVSEETAATPGSDKAPVEKIATLVPCNVNPKNTTSATVSGIDQTSSNNLVKKEPEEISQQHILNSAKKGHLLEQPSAGPANNSAESEKTDSTAGFDLNSDCFPNKNINNGLDVATDNIPTPPESLPDISHAKSKLVKREESTSATPSPAVATESALSAQLMQAKSSPSQSNVASPAVALCESSSQPSVSTVWKPPTSYIHVREDTRHGPRIVNEAQDALPSSSKPTAEPLVRNNSRGNAIIDGMSQGSAEMDCSDDDDNTVSRVPATNKLHGEPLGNLTITKDGNNANNMCKVLKKEHDSDMQEDGSSLTNKVSMEAPDGEKCIKIRVGADSHAGEEHGLRNEVFDSEKSKDKQPLNSDKDTPANNNDNSIHNAKTMTASSSTDLQRSPLPKSSPLKLQSTKQSPKTSNSCIEKNRRPDVKSEISPHGKQAASCEKNTKIAVLKTECQTESEEVARHTDLCPRDSVPGEDSEFDGASSSQQHSECGKDKSASEKSDHDKSKPDACQASLQNERDGQLVGAHWRELSHAYVNRNERWERFMESEREKNNGECHDGRHASDMINHHRGGWRGAGPRVHPRNFRGPRMSNEFADEHIGGRRHSFEDEPGHLHRVSQRRRRSPLPGCLMREMDIDGFHGREITDPRLLDRGQIDLPDDMMDDRFFMPHSRRHRGQGDHGFMRRERSHSPAQRRGGHVHFHQGRSPEAMHRSPPLMRTDRPYLPHRHHSGSHDERGGMQRSTRRCSMEGDAFEPPVHPAHLAELRAEEELAGRRKYRERRAYLRSPVSEEDEMLSYHTEDDMEFAEGSGGPREHDGRFRNRMGHSRSRGEHQEAYRHRGPQPQGWRDGDSNDSRPKRRRY</sequence>
<dbReference type="PANTHER" id="PTHR20939:SF11">
    <property type="entry name" value="LD12265P"/>
    <property type="match status" value="1"/>
</dbReference>
<dbReference type="GO" id="GO:0031901">
    <property type="term" value="C:early endosome membrane"/>
    <property type="evidence" value="ECO:0007669"/>
    <property type="project" value="UniProtKB-SubCell"/>
</dbReference>
<proteinExistence type="predicted"/>
<feature type="compositionally biased region" description="Polar residues" evidence="7">
    <location>
        <begin position="592"/>
        <end position="615"/>
    </location>
</feature>
<keyword evidence="3" id="KW-0967">Endosome</keyword>
<dbReference type="Proteomes" id="UP001341281">
    <property type="component" value="Chromosome 02"/>
</dbReference>
<feature type="region of interest" description="Disordered" evidence="7">
    <location>
        <begin position="677"/>
        <end position="733"/>
    </location>
</feature>
<feature type="compositionally biased region" description="Basic and acidic residues" evidence="7">
    <location>
        <begin position="713"/>
        <end position="731"/>
    </location>
</feature>
<keyword evidence="4" id="KW-0653">Protein transport</keyword>
<feature type="compositionally biased region" description="Basic and acidic residues" evidence="7">
    <location>
        <begin position="1051"/>
        <end position="1060"/>
    </location>
</feature>
<feature type="compositionally biased region" description="Polar residues" evidence="7">
    <location>
        <begin position="31"/>
        <end position="51"/>
    </location>
</feature>
<dbReference type="EMBL" id="CP144746">
    <property type="protein sequence ID" value="WVZ56510.1"/>
    <property type="molecule type" value="Genomic_DNA"/>
</dbReference>
<keyword evidence="6" id="KW-0472">Membrane</keyword>
<feature type="compositionally biased region" description="Polar residues" evidence="7">
    <location>
        <begin position="10"/>
        <end position="21"/>
    </location>
</feature>
<feature type="compositionally biased region" description="Basic and acidic residues" evidence="7">
    <location>
        <begin position="642"/>
        <end position="655"/>
    </location>
</feature>
<evidence type="ECO:0000256" key="4">
    <source>
        <dbReference type="ARBA" id="ARBA00022927"/>
    </source>
</evidence>
<keyword evidence="2" id="KW-0813">Transport</keyword>
<feature type="region of interest" description="Disordered" evidence="7">
    <location>
        <begin position="1025"/>
        <end position="1084"/>
    </location>
</feature>
<keyword evidence="5" id="KW-0446">Lipid-binding</keyword>
<gene>
    <name evidence="8" type="ORF">U9M48_007027</name>
</gene>
<feature type="region of interest" description="Disordered" evidence="7">
    <location>
        <begin position="206"/>
        <end position="280"/>
    </location>
</feature>
<feature type="region of interest" description="Disordered" evidence="7">
    <location>
        <begin position="563"/>
        <end position="663"/>
    </location>
</feature>
<evidence type="ECO:0000313" key="9">
    <source>
        <dbReference type="Proteomes" id="UP001341281"/>
    </source>
</evidence>
<evidence type="ECO:0000313" key="8">
    <source>
        <dbReference type="EMBL" id="WVZ56510.1"/>
    </source>
</evidence>
<feature type="compositionally biased region" description="Basic and acidic residues" evidence="7">
    <location>
        <begin position="682"/>
        <end position="691"/>
    </location>
</feature>
<feature type="region of interest" description="Disordered" evidence="7">
    <location>
        <begin position="793"/>
        <end position="812"/>
    </location>
</feature>
<feature type="region of interest" description="Disordered" evidence="7">
    <location>
        <begin position="1"/>
        <end position="51"/>
    </location>
</feature>
<evidence type="ECO:0000256" key="1">
    <source>
        <dbReference type="ARBA" id="ARBA00004469"/>
    </source>
</evidence>
<dbReference type="InterPro" id="IPR039937">
    <property type="entry name" value="SNX20/SNX21"/>
</dbReference>
<evidence type="ECO:0000256" key="5">
    <source>
        <dbReference type="ARBA" id="ARBA00023121"/>
    </source>
</evidence>